<dbReference type="RefSeq" id="WP_136989592.1">
    <property type="nucleotide sequence ID" value="NZ_SZPQ01000008.1"/>
</dbReference>
<dbReference type="InterPro" id="IPR016019">
    <property type="entry name" value="SopE_GEF_dom"/>
</dbReference>
<organism evidence="3 4">
    <name type="scientific">Martelella alba</name>
    <dbReference type="NCBI Taxonomy" id="2590451"/>
    <lineage>
        <taxon>Bacteria</taxon>
        <taxon>Pseudomonadati</taxon>
        <taxon>Pseudomonadota</taxon>
        <taxon>Alphaproteobacteria</taxon>
        <taxon>Hyphomicrobiales</taxon>
        <taxon>Aurantimonadaceae</taxon>
        <taxon>Martelella</taxon>
    </lineage>
</organism>
<evidence type="ECO:0000259" key="2">
    <source>
        <dbReference type="Pfam" id="PF07487"/>
    </source>
</evidence>
<dbReference type="Proteomes" id="UP000305202">
    <property type="component" value="Unassembled WGS sequence"/>
</dbReference>
<evidence type="ECO:0000256" key="1">
    <source>
        <dbReference type="SAM" id="MobiDB-lite"/>
    </source>
</evidence>
<protein>
    <recommendedName>
        <fullName evidence="2">Guanine nucleotide exchange factor SopE GEF domain-containing protein</fullName>
    </recommendedName>
</protein>
<dbReference type="Gene3D" id="1.10.4120.10">
    <property type="entry name" value="SopE-like, GEF domain"/>
    <property type="match status" value="1"/>
</dbReference>
<evidence type="ECO:0000313" key="3">
    <source>
        <dbReference type="EMBL" id="TKI07052.1"/>
    </source>
</evidence>
<accession>A0ABY2SNK7</accession>
<comment type="caution">
    <text evidence="3">The sequence shown here is derived from an EMBL/GenBank/DDBJ whole genome shotgun (WGS) entry which is preliminary data.</text>
</comment>
<feature type="region of interest" description="Disordered" evidence="1">
    <location>
        <begin position="72"/>
        <end position="99"/>
    </location>
</feature>
<feature type="domain" description="Guanine nucleotide exchange factor SopE GEF" evidence="2">
    <location>
        <begin position="123"/>
        <end position="261"/>
    </location>
</feature>
<dbReference type="Pfam" id="PF07487">
    <property type="entry name" value="SopE_GEF"/>
    <property type="match status" value="1"/>
</dbReference>
<gene>
    <name evidence="3" type="ORF">FCN80_07725</name>
</gene>
<keyword evidence="4" id="KW-1185">Reference proteome</keyword>
<dbReference type="EMBL" id="SZPQ01000008">
    <property type="protein sequence ID" value="TKI07052.1"/>
    <property type="molecule type" value="Genomic_DNA"/>
</dbReference>
<sequence length="273" mass="30183">MQKVDSVQNSFNSRIVPEPAKESGTTANLKKLFSKIVSVKNSAITYLSQTKTRYVNSLKNFSLTLKLVRNNKSGGTSATRQKEEDDAVSASHMAPADSRESFEKNLTEQFAKLQESFQEGVKDAIYREQILDAMFSAVYQDVKLSFEKFCFYNGQNRQDSNGTDIPDGYLQAIGQAAHDWGVACNLKNDAYIPKGAGANPLLTSVISIVQKTHPAAMNTPENIEKVKNDINAMVEGYCVDNGIKGPLQFKAVLLEITEQWQKTATIRLRPSGS</sequence>
<dbReference type="SUPFAM" id="SSF81832">
    <property type="entry name" value="SopE-like GEF domain"/>
    <property type="match status" value="1"/>
</dbReference>
<name>A0ABY2SNK7_9HYPH</name>
<proteinExistence type="predicted"/>
<reference evidence="3 4" key="1">
    <citation type="submission" date="2019-04" db="EMBL/GenBank/DDBJ databases">
        <authorList>
            <person name="Li M."/>
            <person name="Gao C."/>
        </authorList>
    </citation>
    <scope>NUCLEOTIDE SEQUENCE [LARGE SCALE GENOMIC DNA]</scope>
    <source>
        <strain evidence="3 4">BGMRC 2031</strain>
    </source>
</reference>
<dbReference type="InterPro" id="IPR035949">
    <property type="entry name" value="SopE-like_GEF_dom_sf"/>
</dbReference>
<evidence type="ECO:0000313" key="4">
    <source>
        <dbReference type="Proteomes" id="UP000305202"/>
    </source>
</evidence>